<dbReference type="PROSITE" id="PS51819">
    <property type="entry name" value="VOC"/>
    <property type="match status" value="1"/>
</dbReference>
<dbReference type="RefSeq" id="WP_345441156.1">
    <property type="nucleotide sequence ID" value="NZ_BAABHK010000021.1"/>
</dbReference>
<accession>A0ABP8UTR2</accession>
<evidence type="ECO:0000259" key="1">
    <source>
        <dbReference type="PROSITE" id="PS51819"/>
    </source>
</evidence>
<feature type="domain" description="VOC" evidence="1">
    <location>
        <begin position="9"/>
        <end position="122"/>
    </location>
</feature>
<dbReference type="EMBL" id="BAABHK010000021">
    <property type="protein sequence ID" value="GAA4637922.1"/>
    <property type="molecule type" value="Genomic_DNA"/>
</dbReference>
<evidence type="ECO:0000313" key="3">
    <source>
        <dbReference type="Proteomes" id="UP001501442"/>
    </source>
</evidence>
<dbReference type="InterPro" id="IPR029068">
    <property type="entry name" value="Glyas_Bleomycin-R_OHBP_Dase"/>
</dbReference>
<dbReference type="Proteomes" id="UP001501442">
    <property type="component" value="Unassembled WGS sequence"/>
</dbReference>
<dbReference type="InterPro" id="IPR004360">
    <property type="entry name" value="Glyas_Fos-R_dOase_dom"/>
</dbReference>
<organism evidence="2 3">
    <name type="scientific">Actinoallomurus vinaceus</name>
    <dbReference type="NCBI Taxonomy" id="1080074"/>
    <lineage>
        <taxon>Bacteria</taxon>
        <taxon>Bacillati</taxon>
        <taxon>Actinomycetota</taxon>
        <taxon>Actinomycetes</taxon>
        <taxon>Streptosporangiales</taxon>
        <taxon>Thermomonosporaceae</taxon>
        <taxon>Actinoallomurus</taxon>
    </lineage>
</organism>
<dbReference type="InterPro" id="IPR037523">
    <property type="entry name" value="VOC_core"/>
</dbReference>
<dbReference type="PANTHER" id="PTHR36437">
    <property type="entry name" value="GLYOXALASE/BLEOMYCIN RESISTANCE PROTEIN/DIOXYGENASE"/>
    <property type="match status" value="1"/>
</dbReference>
<gene>
    <name evidence="2" type="ORF">GCM10023196_093640</name>
</gene>
<reference evidence="3" key="1">
    <citation type="journal article" date="2019" name="Int. J. Syst. Evol. Microbiol.">
        <title>The Global Catalogue of Microorganisms (GCM) 10K type strain sequencing project: providing services to taxonomists for standard genome sequencing and annotation.</title>
        <authorList>
            <consortium name="The Broad Institute Genomics Platform"/>
            <consortium name="The Broad Institute Genome Sequencing Center for Infectious Disease"/>
            <person name="Wu L."/>
            <person name="Ma J."/>
        </authorList>
    </citation>
    <scope>NUCLEOTIDE SEQUENCE [LARGE SCALE GENOMIC DNA]</scope>
    <source>
        <strain evidence="3">JCM 17939</strain>
    </source>
</reference>
<proteinExistence type="predicted"/>
<evidence type="ECO:0000313" key="2">
    <source>
        <dbReference type="EMBL" id="GAA4637922.1"/>
    </source>
</evidence>
<protein>
    <submittedName>
        <fullName evidence="2">VOC family protein</fullName>
    </submittedName>
</protein>
<name>A0ABP8UTR2_9ACTN</name>
<comment type="caution">
    <text evidence="2">The sequence shown here is derived from an EMBL/GenBank/DDBJ whole genome shotgun (WGS) entry which is preliminary data.</text>
</comment>
<sequence length="123" mass="13067">MSDTTRIVEVGTVAIPVTDQERALDFYVGTLGFEKRRDVPFGAARWIEVAPPGAATTIALVPADSGVPIGIRLTTRDADADHANLREHGVDTDPEVIRMGSAVPPMFTLRDPDGNTLVVIGSA</sequence>
<dbReference type="PANTHER" id="PTHR36437:SF2">
    <property type="entry name" value="GLYOXALASE_BLEOMYCIN RESISTANCE PROTEIN_DIOXYGENASE"/>
    <property type="match status" value="1"/>
</dbReference>
<dbReference type="Pfam" id="PF00903">
    <property type="entry name" value="Glyoxalase"/>
    <property type="match status" value="1"/>
</dbReference>
<dbReference type="SUPFAM" id="SSF54593">
    <property type="entry name" value="Glyoxalase/Bleomycin resistance protein/Dihydroxybiphenyl dioxygenase"/>
    <property type="match status" value="1"/>
</dbReference>
<keyword evidence="3" id="KW-1185">Reference proteome</keyword>
<dbReference type="Gene3D" id="3.10.180.10">
    <property type="entry name" value="2,3-Dihydroxybiphenyl 1,2-Dioxygenase, domain 1"/>
    <property type="match status" value="1"/>
</dbReference>